<dbReference type="Pfam" id="PF00989">
    <property type="entry name" value="PAS"/>
    <property type="match status" value="1"/>
</dbReference>
<dbReference type="GO" id="GO:0000160">
    <property type="term" value="P:phosphorelay signal transduction system"/>
    <property type="evidence" value="ECO:0007669"/>
    <property type="project" value="InterPro"/>
</dbReference>
<dbReference type="PANTHER" id="PTHR44591:SF3">
    <property type="entry name" value="RESPONSE REGULATORY DOMAIN-CONTAINING PROTEIN"/>
    <property type="match status" value="1"/>
</dbReference>
<dbReference type="PANTHER" id="PTHR44591">
    <property type="entry name" value="STRESS RESPONSE REGULATOR PROTEIN 1"/>
    <property type="match status" value="1"/>
</dbReference>
<evidence type="ECO:0000256" key="1">
    <source>
        <dbReference type="ARBA" id="ARBA00022553"/>
    </source>
</evidence>
<gene>
    <name evidence="5" type="ORF">PITCH_A1290017</name>
</gene>
<dbReference type="SMART" id="SM00091">
    <property type="entry name" value="PAS"/>
    <property type="match status" value="1"/>
</dbReference>
<proteinExistence type="predicted"/>
<evidence type="ECO:0000256" key="2">
    <source>
        <dbReference type="PROSITE-ProRule" id="PRU00169"/>
    </source>
</evidence>
<dbReference type="AlphaFoldDB" id="A0A445MS91"/>
<comment type="caution">
    <text evidence="2">Lacks conserved residue(s) required for the propagation of feature annotation.</text>
</comment>
<dbReference type="EMBL" id="OJIN01000034">
    <property type="protein sequence ID" value="SPD72340.1"/>
    <property type="molecule type" value="Genomic_DNA"/>
</dbReference>
<dbReference type="PROSITE" id="PS50112">
    <property type="entry name" value="PAS"/>
    <property type="match status" value="1"/>
</dbReference>
<dbReference type="Pfam" id="PF00072">
    <property type="entry name" value="Response_reg"/>
    <property type="match status" value="1"/>
</dbReference>
<dbReference type="SUPFAM" id="SSF55785">
    <property type="entry name" value="PYP-like sensor domain (PAS domain)"/>
    <property type="match status" value="1"/>
</dbReference>
<dbReference type="InterPro" id="IPR011006">
    <property type="entry name" value="CheY-like_superfamily"/>
</dbReference>
<feature type="domain" description="PAS" evidence="4">
    <location>
        <begin position="175"/>
        <end position="238"/>
    </location>
</feature>
<evidence type="ECO:0000259" key="3">
    <source>
        <dbReference type="PROSITE" id="PS50110"/>
    </source>
</evidence>
<dbReference type="CDD" id="cd00130">
    <property type="entry name" value="PAS"/>
    <property type="match status" value="1"/>
</dbReference>
<dbReference type="CDD" id="cd00156">
    <property type="entry name" value="REC"/>
    <property type="match status" value="1"/>
</dbReference>
<dbReference type="Gene3D" id="3.40.50.2300">
    <property type="match status" value="1"/>
</dbReference>
<dbReference type="GO" id="GO:0006355">
    <property type="term" value="P:regulation of DNA-templated transcription"/>
    <property type="evidence" value="ECO:0007669"/>
    <property type="project" value="InterPro"/>
</dbReference>
<dbReference type="InterPro" id="IPR001789">
    <property type="entry name" value="Sig_transdc_resp-reg_receiver"/>
</dbReference>
<dbReference type="InterPro" id="IPR035965">
    <property type="entry name" value="PAS-like_dom_sf"/>
</dbReference>
<dbReference type="InterPro" id="IPR000014">
    <property type="entry name" value="PAS"/>
</dbReference>
<keyword evidence="1" id="KW-0597">Phosphoprotein</keyword>
<feature type="domain" description="Response regulatory" evidence="3">
    <location>
        <begin position="19"/>
        <end position="134"/>
    </location>
</feature>
<accession>A0A445MS91</accession>
<dbReference type="Gene3D" id="3.30.450.20">
    <property type="entry name" value="PAS domain"/>
    <property type="match status" value="1"/>
</dbReference>
<dbReference type="SUPFAM" id="SSF52172">
    <property type="entry name" value="CheY-like"/>
    <property type="match status" value="1"/>
</dbReference>
<protein>
    <submittedName>
        <fullName evidence="5">Response regulator receiver domain protein</fullName>
    </submittedName>
</protein>
<name>A0A445MS91_9BACT</name>
<evidence type="ECO:0000259" key="4">
    <source>
        <dbReference type="PROSITE" id="PS50112"/>
    </source>
</evidence>
<evidence type="ECO:0000313" key="5">
    <source>
        <dbReference type="EMBL" id="SPD72340.1"/>
    </source>
</evidence>
<dbReference type="SMART" id="SM00448">
    <property type="entry name" value="REC"/>
    <property type="match status" value="1"/>
</dbReference>
<dbReference type="InterPro" id="IPR013767">
    <property type="entry name" value="PAS_fold"/>
</dbReference>
<reference evidence="5" key="1">
    <citation type="submission" date="2018-01" db="EMBL/GenBank/DDBJ databases">
        <authorList>
            <person name="Regsiter A."/>
            <person name="William W."/>
        </authorList>
    </citation>
    <scope>NUCLEOTIDE SEQUENCE</scope>
    <source>
        <strain evidence="5">TRIP AH-1</strain>
    </source>
</reference>
<dbReference type="PROSITE" id="PS50110">
    <property type="entry name" value="RESPONSE_REGULATORY"/>
    <property type="match status" value="1"/>
</dbReference>
<dbReference type="InterPro" id="IPR050595">
    <property type="entry name" value="Bact_response_regulator"/>
</dbReference>
<sequence>MYNLETDLILPETDKMAKHALVVDNDFFFMEFLSDLLEKRGYKVSKAQNGKDGISRLKEGPVDFLFLEIILPKIDGRQVIKFARKRFEDNHFPIIAVSGYLVEQMDDLGQIGADYYIAKGAIEKMGDHVDKFLDRIENQPLPGPDAKVILEEPGQVYPRQSSAGLMDILNFSQAVTESAGIGIIVVDSDAKIICANTPALEIVDRPMEDILNTYITKIFPVEEKERLADALKRVIKKGDGPRNIGFFVKMDSRRIRTNISALKVHDKKIGWVITMDDMDRRGNQGLID</sequence>
<organism evidence="5">
    <name type="scientific">uncultured Desulfobacterium sp</name>
    <dbReference type="NCBI Taxonomy" id="201089"/>
    <lineage>
        <taxon>Bacteria</taxon>
        <taxon>Pseudomonadati</taxon>
        <taxon>Thermodesulfobacteriota</taxon>
        <taxon>Desulfobacteria</taxon>
        <taxon>Desulfobacterales</taxon>
        <taxon>Desulfobacteriaceae</taxon>
        <taxon>Desulfobacterium</taxon>
        <taxon>environmental samples</taxon>
    </lineage>
</organism>